<proteinExistence type="predicted"/>
<dbReference type="RefSeq" id="WP_177135675.1">
    <property type="nucleotide sequence ID" value="NZ_VYGV01000007.1"/>
</dbReference>
<dbReference type="Proteomes" id="UP000545507">
    <property type="component" value="Unassembled WGS sequence"/>
</dbReference>
<reference evidence="1 2" key="1">
    <citation type="submission" date="2019-09" db="EMBL/GenBank/DDBJ databases">
        <title>Hydrogenophaga aromatica sp. nov., isolated from a para-xylene-degrading enrichment culture.</title>
        <authorList>
            <person name="Tancsics A."/>
            <person name="Banerjee S."/>
        </authorList>
    </citation>
    <scope>NUCLEOTIDE SEQUENCE [LARGE SCALE GENOMIC DNA]</scope>
    <source>
        <strain evidence="1 2">D2P1</strain>
    </source>
</reference>
<comment type="caution">
    <text evidence="1">The sequence shown here is derived from an EMBL/GenBank/DDBJ whole genome shotgun (WGS) entry which is preliminary data.</text>
</comment>
<dbReference type="PROSITE" id="PS51257">
    <property type="entry name" value="PROKAR_LIPOPROTEIN"/>
    <property type="match status" value="1"/>
</dbReference>
<gene>
    <name evidence="1" type="ORF">F3K02_11090</name>
</gene>
<dbReference type="AlphaFoldDB" id="A0A7Y8GWI0"/>
<name>A0A7Y8GWI0_9BURK</name>
<protein>
    <recommendedName>
        <fullName evidence="3">Lipoprotein</fullName>
    </recommendedName>
</protein>
<accession>A0A7Y8GWI0</accession>
<keyword evidence="2" id="KW-1185">Reference proteome</keyword>
<sequence>MKRFFTCLVLSAALAGCGGIPLRSLPRLVQLSESLLEANPAEFMVALQVDARLVPPPGAVPLLVVKITPREPGAFEPVDKKLPLQLAVASSATLGLKAPPAGRRWLLYSMPPATQAELRRVQALVRQAQAAPDKKRGGSLGVGVEQDSLAVTDPALSRTRWDTWLRVRQSEGFFEVWSGTPEQLRQAAQKR</sequence>
<dbReference type="EMBL" id="VYGV01000007">
    <property type="protein sequence ID" value="NWF45791.1"/>
    <property type="molecule type" value="Genomic_DNA"/>
</dbReference>
<evidence type="ECO:0008006" key="3">
    <source>
        <dbReference type="Google" id="ProtNLM"/>
    </source>
</evidence>
<evidence type="ECO:0000313" key="2">
    <source>
        <dbReference type="Proteomes" id="UP000545507"/>
    </source>
</evidence>
<organism evidence="1 2">
    <name type="scientific">Hydrogenophaga aromaticivorans</name>
    <dbReference type="NCBI Taxonomy" id="2610898"/>
    <lineage>
        <taxon>Bacteria</taxon>
        <taxon>Pseudomonadati</taxon>
        <taxon>Pseudomonadota</taxon>
        <taxon>Betaproteobacteria</taxon>
        <taxon>Burkholderiales</taxon>
        <taxon>Comamonadaceae</taxon>
        <taxon>Hydrogenophaga</taxon>
    </lineage>
</organism>
<evidence type="ECO:0000313" key="1">
    <source>
        <dbReference type="EMBL" id="NWF45791.1"/>
    </source>
</evidence>